<proteinExistence type="predicted"/>
<evidence type="ECO:0000313" key="4">
    <source>
        <dbReference type="Proteomes" id="UP001165584"/>
    </source>
</evidence>
<accession>A0ABT2GP88</accession>
<dbReference type="InterPro" id="IPR018764">
    <property type="entry name" value="RskA_C"/>
</dbReference>
<dbReference type="EMBL" id="JANLCM010000001">
    <property type="protein sequence ID" value="MCS5718042.1"/>
    <property type="molecule type" value="Genomic_DNA"/>
</dbReference>
<evidence type="ECO:0000256" key="1">
    <source>
        <dbReference type="SAM" id="Phobius"/>
    </source>
</evidence>
<dbReference type="RefSeq" id="WP_259506726.1">
    <property type="nucleotide sequence ID" value="NZ_JANLCM010000001.1"/>
</dbReference>
<reference evidence="3" key="1">
    <citation type="submission" date="2022-08" db="EMBL/GenBank/DDBJ databases">
        <authorList>
            <person name="Deng Y."/>
            <person name="Han X.-F."/>
            <person name="Zhang Y.-Q."/>
        </authorList>
    </citation>
    <scope>NUCLEOTIDE SEQUENCE</scope>
    <source>
        <strain evidence="3">CPCC 205763</strain>
    </source>
</reference>
<evidence type="ECO:0000313" key="3">
    <source>
        <dbReference type="EMBL" id="MCS5718042.1"/>
    </source>
</evidence>
<name>A0ABT2GP88_9MICO</name>
<organism evidence="3 4">
    <name type="scientific">Herbiconiux aconitum</name>
    <dbReference type="NCBI Taxonomy" id="2970913"/>
    <lineage>
        <taxon>Bacteria</taxon>
        <taxon>Bacillati</taxon>
        <taxon>Actinomycetota</taxon>
        <taxon>Actinomycetes</taxon>
        <taxon>Micrococcales</taxon>
        <taxon>Microbacteriaceae</taxon>
        <taxon>Herbiconiux</taxon>
    </lineage>
</organism>
<feature type="transmembrane region" description="Helical" evidence="1">
    <location>
        <begin position="125"/>
        <end position="148"/>
    </location>
</feature>
<gene>
    <name evidence="3" type="ORF">N1027_07810</name>
</gene>
<keyword evidence="4" id="KW-1185">Reference proteome</keyword>
<dbReference type="Proteomes" id="UP001165584">
    <property type="component" value="Unassembled WGS sequence"/>
</dbReference>
<feature type="domain" description="Anti-sigma K factor RskA C-terminal" evidence="2">
    <location>
        <begin position="130"/>
        <end position="263"/>
    </location>
</feature>
<keyword evidence="1" id="KW-0472">Membrane</keyword>
<protein>
    <submittedName>
        <fullName evidence="3">Anti-sigma factor</fullName>
    </submittedName>
</protein>
<evidence type="ECO:0000259" key="2">
    <source>
        <dbReference type="Pfam" id="PF10099"/>
    </source>
</evidence>
<sequence>MNHIDPEDLAALAMGERESDAADEAHLAECDACAAELDELTRTVELGRASRGTELVAPPAEVWSRIHSELGLSGDVSPGAAVLAAEPARESVAEAATGAVPETAPEVAPALAPVRSLPGPRRPRFWIPLAAAALVVGLIGGVGAGVWWESARQAEAGSTVAEANLEPFPEWPGARGSAVVEQRADGTRQVVVDVDSVVDSGSPDAPLREVWLIRTDGTGLISIGFLDGTSGRFDIPSGIDLVQYALVDVSAEADNGDPAHSGDSIVRGELRVI</sequence>
<keyword evidence="1" id="KW-0812">Transmembrane</keyword>
<dbReference type="Pfam" id="PF10099">
    <property type="entry name" value="RskA_C"/>
    <property type="match status" value="1"/>
</dbReference>
<keyword evidence="1" id="KW-1133">Transmembrane helix</keyword>
<comment type="caution">
    <text evidence="3">The sequence shown here is derived from an EMBL/GenBank/DDBJ whole genome shotgun (WGS) entry which is preliminary data.</text>
</comment>